<reference evidence="5" key="1">
    <citation type="journal article" date="2016" name="Nat. Biotechnol.">
        <title>Sequencing wild and cultivated cassava and related species reveals extensive interspecific hybridization and genetic diversity.</title>
        <authorList>
            <person name="Bredeson J.V."/>
            <person name="Lyons J.B."/>
            <person name="Prochnik S.E."/>
            <person name="Wu G.A."/>
            <person name="Ha C.M."/>
            <person name="Edsinger-Gonzales E."/>
            <person name="Grimwood J."/>
            <person name="Schmutz J."/>
            <person name="Rabbi I.Y."/>
            <person name="Egesi C."/>
            <person name="Nauluvula P."/>
            <person name="Lebot V."/>
            <person name="Ndunguru J."/>
            <person name="Mkamilo G."/>
            <person name="Bart R.S."/>
            <person name="Setter T.L."/>
            <person name="Gleadow R.M."/>
            <person name="Kulakow P."/>
            <person name="Ferguson M.E."/>
            <person name="Rounsley S."/>
            <person name="Rokhsar D.S."/>
        </authorList>
    </citation>
    <scope>NUCLEOTIDE SEQUENCE [LARGE SCALE GENOMIC DNA]</scope>
    <source>
        <strain evidence="5">cv. AM560-2</strain>
    </source>
</reference>
<keyword evidence="3" id="KW-1133">Transmembrane helix</keyword>
<sequence length="321" mass="36564">MQRNMDANASNLKFQLMMLQEIVSGFQREELSHRDTALVKRMKALTDVELEWFEKKRENKELELKKRELAVKLVAAQERITSLSNFTESKSIARIEKELTTLKNHNEDRWNQAERLQQNRFSMVEELVYQRWLNACLRFEILNNGRNPSKWELISKNTNKKPHEKSKQLLSDDSSSSNNSSTDSDTNDSTTTATTGSSSSSQRRSIRRRISFTDSATTVISTFRELPGSAKIFSHTVSSSGAELAREEVQEISLPEASVVKTVNEQQPLRKREDEKEQSSGIPNKLVTENKVDDDVQIIVVLFIFGFIVVACLLLLAAGVH</sequence>
<dbReference type="AlphaFoldDB" id="A0A2C9VVG8"/>
<evidence type="ECO:0000256" key="1">
    <source>
        <dbReference type="ARBA" id="ARBA00023054"/>
    </source>
</evidence>
<feature type="transmembrane region" description="Helical" evidence="3">
    <location>
        <begin position="298"/>
        <end position="320"/>
    </location>
</feature>
<evidence type="ECO:0000256" key="3">
    <source>
        <dbReference type="SAM" id="Phobius"/>
    </source>
</evidence>
<evidence type="ECO:0000313" key="4">
    <source>
        <dbReference type="EMBL" id="OAY50223.1"/>
    </source>
</evidence>
<proteinExistence type="predicted"/>
<organism evidence="4 5">
    <name type="scientific">Manihot esculenta</name>
    <name type="common">Cassava</name>
    <name type="synonym">Jatropha manihot</name>
    <dbReference type="NCBI Taxonomy" id="3983"/>
    <lineage>
        <taxon>Eukaryota</taxon>
        <taxon>Viridiplantae</taxon>
        <taxon>Streptophyta</taxon>
        <taxon>Embryophyta</taxon>
        <taxon>Tracheophyta</taxon>
        <taxon>Spermatophyta</taxon>
        <taxon>Magnoliopsida</taxon>
        <taxon>eudicotyledons</taxon>
        <taxon>Gunneridae</taxon>
        <taxon>Pentapetalae</taxon>
        <taxon>rosids</taxon>
        <taxon>fabids</taxon>
        <taxon>Malpighiales</taxon>
        <taxon>Euphorbiaceae</taxon>
        <taxon>Crotonoideae</taxon>
        <taxon>Manihoteae</taxon>
        <taxon>Manihot</taxon>
    </lineage>
</organism>
<dbReference type="PANTHER" id="PTHR31342:SF35">
    <property type="entry name" value="PROTEIN CHUP1, CHLOROPLASTIC-LIKE"/>
    <property type="match status" value="1"/>
</dbReference>
<dbReference type="Gramene" id="Manes.05G118300.1.v8.1">
    <property type="protein sequence ID" value="Manes.05G118300.1.v8.1.CDS"/>
    <property type="gene ID" value="Manes.05G118300.v8.1"/>
</dbReference>
<dbReference type="Gramene" id="Manes.05G118300.3.v8.1">
    <property type="protein sequence ID" value="Manes.05G118300.3.v8.1.CDS"/>
    <property type="gene ID" value="Manes.05G118300.v8.1"/>
</dbReference>
<feature type="compositionally biased region" description="Low complexity" evidence="2">
    <location>
        <begin position="171"/>
        <end position="203"/>
    </location>
</feature>
<comment type="caution">
    <text evidence="4">The sequence shown here is derived from an EMBL/GenBank/DDBJ whole genome shotgun (WGS) entry which is preliminary data.</text>
</comment>
<dbReference type="EMBL" id="CM004391">
    <property type="protein sequence ID" value="OAY50223.1"/>
    <property type="molecule type" value="Genomic_DNA"/>
</dbReference>
<keyword evidence="5" id="KW-1185">Reference proteome</keyword>
<dbReference type="Proteomes" id="UP000091857">
    <property type="component" value="Chromosome 5"/>
</dbReference>
<keyword evidence="3" id="KW-0812">Transmembrane</keyword>
<evidence type="ECO:0008006" key="6">
    <source>
        <dbReference type="Google" id="ProtNLM"/>
    </source>
</evidence>
<protein>
    <recommendedName>
        <fullName evidence="6">Protein CHUP1, chloroplastic</fullName>
    </recommendedName>
</protein>
<gene>
    <name evidence="4" type="ORF">MANES_05G118300v8</name>
</gene>
<name>A0A2C9VVG8_MANES</name>
<evidence type="ECO:0000256" key="2">
    <source>
        <dbReference type="SAM" id="MobiDB-lite"/>
    </source>
</evidence>
<dbReference type="PANTHER" id="PTHR31342">
    <property type="entry name" value="PROTEIN CHUP1, CHLOROPLASTIC"/>
    <property type="match status" value="1"/>
</dbReference>
<dbReference type="STRING" id="3983.A0A2C9VVG8"/>
<accession>A0A2C9VVG8</accession>
<keyword evidence="1" id="KW-0175">Coiled coil</keyword>
<keyword evidence="3" id="KW-0472">Membrane</keyword>
<feature type="region of interest" description="Disordered" evidence="2">
    <location>
        <begin position="157"/>
        <end position="207"/>
    </location>
</feature>
<dbReference type="InterPro" id="IPR040265">
    <property type="entry name" value="CHUP1/IPGA1-like"/>
</dbReference>
<evidence type="ECO:0000313" key="5">
    <source>
        <dbReference type="Proteomes" id="UP000091857"/>
    </source>
</evidence>